<feature type="region of interest" description="Disordered" evidence="1">
    <location>
        <begin position="1"/>
        <end position="31"/>
    </location>
</feature>
<gene>
    <name evidence="2" type="ORF">ERS007739_01792</name>
</gene>
<evidence type="ECO:0000313" key="3">
    <source>
        <dbReference type="Proteomes" id="UP000039021"/>
    </source>
</evidence>
<feature type="compositionally biased region" description="Basic and acidic residues" evidence="1">
    <location>
        <begin position="1"/>
        <end position="19"/>
    </location>
</feature>
<dbReference type="Proteomes" id="UP000039021">
    <property type="component" value="Unassembled WGS sequence"/>
</dbReference>
<comment type="caution">
    <text evidence="2">The sequence shown here is derived from an EMBL/GenBank/DDBJ whole genome shotgun (WGS) entry which is preliminary data.</text>
</comment>
<sequence>MGEQPVRFDRQRVGVDRMGRGRRPGGRGHRLQRLPVVEVLVTGNDQGQLRRVPPDQVDEDLRVIGGVDQQGFSGR</sequence>
<organism evidence="2 3">
    <name type="scientific">Mycobacterium tuberculosis</name>
    <dbReference type="NCBI Taxonomy" id="1773"/>
    <lineage>
        <taxon>Bacteria</taxon>
        <taxon>Bacillati</taxon>
        <taxon>Actinomycetota</taxon>
        <taxon>Actinomycetes</taxon>
        <taxon>Mycobacteriales</taxon>
        <taxon>Mycobacteriaceae</taxon>
        <taxon>Mycobacterium</taxon>
        <taxon>Mycobacterium tuberculosis complex</taxon>
    </lineage>
</organism>
<dbReference type="EMBL" id="CSBK01000741">
    <property type="protein sequence ID" value="COX84408.1"/>
    <property type="molecule type" value="Genomic_DNA"/>
</dbReference>
<dbReference type="AlphaFoldDB" id="A0A916P7T7"/>
<proteinExistence type="predicted"/>
<evidence type="ECO:0000256" key="1">
    <source>
        <dbReference type="SAM" id="MobiDB-lite"/>
    </source>
</evidence>
<protein>
    <submittedName>
        <fullName evidence="2">Uncharacterized protein</fullName>
    </submittedName>
</protein>
<name>A0A916P7T7_MYCTX</name>
<reference evidence="3" key="1">
    <citation type="submission" date="2015-03" db="EMBL/GenBank/DDBJ databases">
        <authorList>
            <consortium name="Pathogen Informatics"/>
        </authorList>
    </citation>
    <scope>NUCLEOTIDE SEQUENCE [LARGE SCALE GENOMIC DNA]</scope>
    <source>
        <strain evidence="3">N09902308</strain>
    </source>
</reference>
<evidence type="ECO:0000313" key="2">
    <source>
        <dbReference type="EMBL" id="COX84408.1"/>
    </source>
</evidence>
<feature type="compositionally biased region" description="Basic residues" evidence="1">
    <location>
        <begin position="20"/>
        <end position="31"/>
    </location>
</feature>
<accession>A0A916P7T7</accession>